<dbReference type="Gene3D" id="3.90.660.20">
    <property type="entry name" value="Protoporphyrinogen oxidase, mitochondrial, domain 2"/>
    <property type="match status" value="1"/>
</dbReference>
<dbReference type="FunCoup" id="A0A543B350">
    <property type="interactions" value="345"/>
</dbReference>
<dbReference type="NCBIfam" id="TIGR00562">
    <property type="entry name" value="proto_IX_ox"/>
    <property type="match status" value="1"/>
</dbReference>
<comment type="similarity">
    <text evidence="5 12">Belongs to the protoporphyrinogen/coproporphyrinogen oxidase family. Coproporphyrinogen III oxidase subfamily.</text>
</comment>
<dbReference type="InterPro" id="IPR050464">
    <property type="entry name" value="Zeta_carotene_desat/Oxidored"/>
</dbReference>
<evidence type="ECO:0000259" key="13">
    <source>
        <dbReference type="Pfam" id="PF01593"/>
    </source>
</evidence>
<dbReference type="GO" id="GO:0004729">
    <property type="term" value="F:oxygen-dependent protoporphyrinogen oxidase activity"/>
    <property type="evidence" value="ECO:0007669"/>
    <property type="project" value="UniProtKB-UniRule"/>
</dbReference>
<comment type="caution">
    <text evidence="14">The sequence shown here is derived from an EMBL/GenBank/DDBJ whole genome shotgun (WGS) entry which is preliminary data.</text>
</comment>
<accession>A0A543B350</accession>
<evidence type="ECO:0000256" key="4">
    <source>
        <dbReference type="ARBA" id="ARBA00004744"/>
    </source>
</evidence>
<evidence type="ECO:0000256" key="9">
    <source>
        <dbReference type="ARBA" id="ARBA00022827"/>
    </source>
</evidence>
<dbReference type="InterPro" id="IPR002937">
    <property type="entry name" value="Amino_oxidase"/>
</dbReference>
<dbReference type="EMBL" id="VFOW01000001">
    <property type="protein sequence ID" value="TQL79244.1"/>
    <property type="molecule type" value="Genomic_DNA"/>
</dbReference>
<evidence type="ECO:0000256" key="10">
    <source>
        <dbReference type="ARBA" id="ARBA00023002"/>
    </source>
</evidence>
<dbReference type="RefSeq" id="WP_142044399.1">
    <property type="nucleotide sequence ID" value="NZ_JBHTGS010000002.1"/>
</dbReference>
<dbReference type="SUPFAM" id="SSF51905">
    <property type="entry name" value="FAD/NAD(P)-binding domain"/>
    <property type="match status" value="1"/>
</dbReference>
<dbReference type="InParanoid" id="A0A543B350"/>
<protein>
    <recommendedName>
        <fullName evidence="7 12">Coproporphyrinogen III oxidase</fullName>
        <ecNumber evidence="6 12">1.3.3.15</ecNumber>
    </recommendedName>
</protein>
<dbReference type="Pfam" id="PF01593">
    <property type="entry name" value="Amino_oxidase"/>
    <property type="match status" value="1"/>
</dbReference>
<evidence type="ECO:0000256" key="8">
    <source>
        <dbReference type="ARBA" id="ARBA00022630"/>
    </source>
</evidence>
<dbReference type="AlphaFoldDB" id="A0A543B350"/>
<sequence length="462" mass="48438">MTPPRSVLIVGGGIAGLAAALRLRDTLGDAADITVVERADRLGGKLATGEFAGSPIETGAETFLVRRPEAVRLVERVGLTDRLRHPAAVSAGLVVDGRLIDMPRGTMMGIPADATGVADVVGEAALARIAAEPDTGRPLLGPGEDISVGHLVRDRLGDEITDRLVDPLLGGVYAGRADDLSLEVAIPALAKAARTHTRLTDAVASLLPPPSTAAPAPVFGTLEGGLSTLVEAVAEASAADIRLGLPVRRLERWNTGWRAEIGSTRDPYHLTADAVVLALPARPAARLLTDVDEAAAELVGELDYASLGLVSLAIPDADLPERSGFLVPATEGMTIKAATFFTKKWPHLDGGNPLSIMRASIGRYGDTEALRRDDGALVDITHRELARVLGDDLPRPVAASVRRWGGALPQYRPGHRERMIRARERLAGQPIALAGAAFDGVGIPACIASGEAAAERLREDRP</sequence>
<dbReference type="GO" id="GO:0006783">
    <property type="term" value="P:heme biosynthetic process"/>
    <property type="evidence" value="ECO:0007669"/>
    <property type="project" value="UniProtKB-UniRule"/>
</dbReference>
<dbReference type="InterPro" id="IPR004572">
    <property type="entry name" value="Protoporphyrinogen_oxidase"/>
</dbReference>
<reference evidence="14 15" key="1">
    <citation type="submission" date="2019-06" db="EMBL/GenBank/DDBJ databases">
        <title>Sequencing the genomes of 1000 actinobacteria strains.</title>
        <authorList>
            <person name="Klenk H.-P."/>
        </authorList>
    </citation>
    <scope>NUCLEOTIDE SEQUENCE [LARGE SCALE GENOMIC DNA]</scope>
    <source>
        <strain evidence="14 15">DSM 45928</strain>
    </source>
</reference>
<keyword evidence="8 12" id="KW-0285">Flavoprotein</keyword>
<keyword evidence="15" id="KW-1185">Reference proteome</keyword>
<organism evidence="14 15">
    <name type="scientific">Stackebrandtia endophytica</name>
    <dbReference type="NCBI Taxonomy" id="1496996"/>
    <lineage>
        <taxon>Bacteria</taxon>
        <taxon>Bacillati</taxon>
        <taxon>Actinomycetota</taxon>
        <taxon>Actinomycetes</taxon>
        <taxon>Glycomycetales</taxon>
        <taxon>Glycomycetaceae</taxon>
        <taxon>Stackebrandtia</taxon>
    </lineage>
</organism>
<evidence type="ECO:0000313" key="14">
    <source>
        <dbReference type="EMBL" id="TQL79244.1"/>
    </source>
</evidence>
<keyword evidence="12" id="KW-0963">Cytoplasm</keyword>
<comment type="cofactor">
    <cofactor evidence="2 12">
        <name>FAD</name>
        <dbReference type="ChEBI" id="CHEBI:57692"/>
    </cofactor>
</comment>
<gene>
    <name evidence="14" type="ORF">FB566_4845</name>
</gene>
<evidence type="ECO:0000256" key="12">
    <source>
        <dbReference type="RuleBase" id="RU364052"/>
    </source>
</evidence>
<dbReference type="SUPFAM" id="SSF54373">
    <property type="entry name" value="FAD-linked reductases, C-terminal domain"/>
    <property type="match status" value="1"/>
</dbReference>
<dbReference type="InterPro" id="IPR036188">
    <property type="entry name" value="FAD/NAD-bd_sf"/>
</dbReference>
<dbReference type="OrthoDB" id="4496419at2"/>
<evidence type="ECO:0000256" key="11">
    <source>
        <dbReference type="ARBA" id="ARBA00023133"/>
    </source>
</evidence>
<evidence type="ECO:0000256" key="3">
    <source>
        <dbReference type="ARBA" id="ARBA00002185"/>
    </source>
</evidence>
<feature type="domain" description="Amine oxidase" evidence="13">
    <location>
        <begin position="14"/>
        <end position="457"/>
    </location>
</feature>
<dbReference type="Gene3D" id="1.10.3110.10">
    <property type="entry name" value="protoporphyrinogen ix oxidase, domain 3"/>
    <property type="match status" value="1"/>
</dbReference>
<name>A0A543B350_9ACTN</name>
<dbReference type="PANTHER" id="PTHR42923">
    <property type="entry name" value="PROTOPORPHYRINOGEN OXIDASE"/>
    <property type="match status" value="1"/>
</dbReference>
<keyword evidence="9 12" id="KW-0274">FAD</keyword>
<evidence type="ECO:0000256" key="2">
    <source>
        <dbReference type="ARBA" id="ARBA00001974"/>
    </source>
</evidence>
<comment type="subcellular location">
    <subcellularLocation>
        <location evidence="12">Cytoplasm</location>
    </subcellularLocation>
</comment>
<dbReference type="UniPathway" id="UPA00252"/>
<dbReference type="PANTHER" id="PTHR42923:SF3">
    <property type="entry name" value="PROTOPORPHYRINOGEN OXIDASE"/>
    <property type="match status" value="1"/>
</dbReference>
<comment type="function">
    <text evidence="3 12">Involved in coproporphyrin-dependent heme b biosynthesis. Catalyzes the oxidation of coproporphyrinogen III to coproporphyrin III.</text>
</comment>
<dbReference type="GO" id="GO:0005737">
    <property type="term" value="C:cytoplasm"/>
    <property type="evidence" value="ECO:0007669"/>
    <property type="project" value="UniProtKB-SubCell"/>
</dbReference>
<evidence type="ECO:0000256" key="1">
    <source>
        <dbReference type="ARBA" id="ARBA00001755"/>
    </source>
</evidence>
<evidence type="ECO:0000256" key="5">
    <source>
        <dbReference type="ARBA" id="ARBA00008310"/>
    </source>
</evidence>
<comment type="catalytic activity">
    <reaction evidence="1">
        <text>coproporphyrinogen III + 3 O2 = coproporphyrin III + 3 H2O2</text>
        <dbReference type="Rhea" id="RHEA:43436"/>
        <dbReference type="ChEBI" id="CHEBI:15379"/>
        <dbReference type="ChEBI" id="CHEBI:16240"/>
        <dbReference type="ChEBI" id="CHEBI:57309"/>
        <dbReference type="ChEBI" id="CHEBI:131725"/>
        <dbReference type="EC" id="1.3.3.15"/>
    </reaction>
    <physiologicalReaction direction="left-to-right" evidence="1">
        <dbReference type="Rhea" id="RHEA:43437"/>
    </physiologicalReaction>
</comment>
<dbReference type="EC" id="1.3.3.15" evidence="6 12"/>
<keyword evidence="11 12" id="KW-0350">Heme biosynthesis</keyword>
<keyword evidence="10 12" id="KW-0560">Oxidoreductase</keyword>
<dbReference type="Proteomes" id="UP000317043">
    <property type="component" value="Unassembled WGS sequence"/>
</dbReference>
<evidence type="ECO:0000313" key="15">
    <source>
        <dbReference type="Proteomes" id="UP000317043"/>
    </source>
</evidence>
<dbReference type="Gene3D" id="3.50.50.60">
    <property type="entry name" value="FAD/NAD(P)-binding domain"/>
    <property type="match status" value="1"/>
</dbReference>
<evidence type="ECO:0000256" key="7">
    <source>
        <dbReference type="ARBA" id="ARBA00019046"/>
    </source>
</evidence>
<proteinExistence type="inferred from homology"/>
<evidence type="ECO:0000256" key="6">
    <source>
        <dbReference type="ARBA" id="ARBA00012402"/>
    </source>
</evidence>
<comment type="pathway">
    <text evidence="4 12">Porphyrin-containing compound metabolism; protoheme biosynthesis.</text>
</comment>